<keyword evidence="1" id="KW-1133">Transmembrane helix</keyword>
<keyword evidence="1" id="KW-0472">Membrane</keyword>
<dbReference type="AlphaFoldDB" id="A0A926KU65"/>
<accession>A0A926KU65</accession>
<dbReference type="RefSeq" id="WP_188177980.1">
    <property type="nucleotide sequence ID" value="NZ_JACVVD010000017.1"/>
</dbReference>
<evidence type="ECO:0000256" key="1">
    <source>
        <dbReference type="SAM" id="Phobius"/>
    </source>
</evidence>
<keyword evidence="1" id="KW-0812">Transmembrane</keyword>
<comment type="caution">
    <text evidence="2">The sequence shown here is derived from an EMBL/GenBank/DDBJ whole genome shotgun (WGS) entry which is preliminary data.</text>
</comment>
<gene>
    <name evidence="2" type="ORF">ICC18_29550</name>
</gene>
<feature type="transmembrane region" description="Helical" evidence="1">
    <location>
        <begin position="29"/>
        <end position="51"/>
    </location>
</feature>
<feature type="transmembrane region" description="Helical" evidence="1">
    <location>
        <begin position="125"/>
        <end position="150"/>
    </location>
</feature>
<keyword evidence="3" id="KW-1185">Reference proteome</keyword>
<dbReference type="Proteomes" id="UP000650466">
    <property type="component" value="Unassembled WGS sequence"/>
</dbReference>
<sequence length="157" mass="18157">MVVVVFVLFAWFCIHVLFSLPHKLPLAANFLLFMAIEIMLTNKLTIIGYDLKLFIMNQSIPYFISLIIHNDLTIPFILLAFANAFLTTRNAHVRWGISVYAVVLQFATGYALRWNNVLTENGWNFFCETVMIILLMAYTLLAGKIFQWMATKEGWVR</sequence>
<feature type="transmembrane region" description="Helical" evidence="1">
    <location>
        <begin position="63"/>
        <end position="86"/>
    </location>
</feature>
<evidence type="ECO:0000313" key="2">
    <source>
        <dbReference type="EMBL" id="MBD0384199.1"/>
    </source>
</evidence>
<reference evidence="2" key="1">
    <citation type="submission" date="2020-09" db="EMBL/GenBank/DDBJ databases">
        <title>Draft Genome Sequence of Paenibacillus sp. WST5.</title>
        <authorList>
            <person name="Bao Z."/>
        </authorList>
    </citation>
    <scope>NUCLEOTIDE SEQUENCE</scope>
    <source>
        <strain evidence="2">WST5</strain>
    </source>
</reference>
<dbReference type="EMBL" id="JACVVD010000017">
    <property type="protein sequence ID" value="MBD0384199.1"/>
    <property type="molecule type" value="Genomic_DNA"/>
</dbReference>
<name>A0A926KU65_9BACL</name>
<evidence type="ECO:0000313" key="3">
    <source>
        <dbReference type="Proteomes" id="UP000650466"/>
    </source>
</evidence>
<organism evidence="2 3">
    <name type="scientific">Paenibacillus sedimenti</name>
    <dbReference type="NCBI Taxonomy" id="2770274"/>
    <lineage>
        <taxon>Bacteria</taxon>
        <taxon>Bacillati</taxon>
        <taxon>Bacillota</taxon>
        <taxon>Bacilli</taxon>
        <taxon>Bacillales</taxon>
        <taxon>Paenibacillaceae</taxon>
        <taxon>Paenibacillus</taxon>
    </lineage>
</organism>
<proteinExistence type="predicted"/>
<protein>
    <submittedName>
        <fullName evidence="2">Uncharacterized protein</fullName>
    </submittedName>
</protein>
<feature type="transmembrane region" description="Helical" evidence="1">
    <location>
        <begin position="92"/>
        <end position="113"/>
    </location>
</feature>